<sequence>MDRRAFRSNSCNGKNPAPPPSSAAAQAAVYRTSSAPVGGSKDNVGERKALLPRRPEGGTARKAYKGPKRRVQWKDTHGKKLAEVLEFQPSPSKWKKMRIYDEAAAFLGLSGSIMSPLAYKKNCVLV</sequence>
<evidence type="ECO:0000313" key="2">
    <source>
        <dbReference type="EMBL" id="VAI24929.1"/>
    </source>
</evidence>
<dbReference type="EMBL" id="LT934119">
    <property type="protein sequence ID" value="VAI24929.1"/>
    <property type="molecule type" value="Genomic_DNA"/>
</dbReference>
<evidence type="ECO:0000256" key="1">
    <source>
        <dbReference type="SAM" id="MobiDB-lite"/>
    </source>
</evidence>
<feature type="compositionally biased region" description="Basic and acidic residues" evidence="1">
    <location>
        <begin position="43"/>
        <end position="56"/>
    </location>
</feature>
<dbReference type="AlphaFoldDB" id="A0A9R0U369"/>
<gene>
    <name evidence="2" type="ORF">TRITD_5Av1G243010</name>
</gene>
<protein>
    <submittedName>
        <fullName evidence="2">Uncharacterized protein</fullName>
    </submittedName>
</protein>
<dbReference type="Proteomes" id="UP000324705">
    <property type="component" value="Chromosome 5A"/>
</dbReference>
<feature type="compositionally biased region" description="Basic residues" evidence="1">
    <location>
        <begin position="62"/>
        <end position="71"/>
    </location>
</feature>
<dbReference type="PANTHER" id="PTHR33401:SF2">
    <property type="entry name" value="OS03G0138400 PROTEIN"/>
    <property type="match status" value="1"/>
</dbReference>
<dbReference type="Gramene" id="TRITD5Av1G243010.2">
    <property type="protein sequence ID" value="TRITD5Av1G243010.2"/>
    <property type="gene ID" value="TRITD5Av1G243010"/>
</dbReference>
<keyword evidence="3" id="KW-1185">Reference proteome</keyword>
<dbReference type="PANTHER" id="PTHR33401">
    <property type="entry name" value="LIGHT-HARVESTING COMPLEX-LIKE PROTEIN OHP2, CHLOROPLASTIC"/>
    <property type="match status" value="1"/>
</dbReference>
<reference evidence="2 3" key="1">
    <citation type="submission" date="2017-09" db="EMBL/GenBank/DDBJ databases">
        <authorList>
            <consortium name="International Durum Wheat Genome Sequencing Consortium (IDWGSC)"/>
            <person name="Milanesi L."/>
        </authorList>
    </citation>
    <scope>NUCLEOTIDE SEQUENCE [LARGE SCALE GENOMIC DNA]</scope>
    <source>
        <strain evidence="3">cv. Svevo</strain>
    </source>
</reference>
<name>A0A9R0U369_TRITD</name>
<proteinExistence type="predicted"/>
<feature type="region of interest" description="Disordered" evidence="1">
    <location>
        <begin position="1"/>
        <end position="73"/>
    </location>
</feature>
<accession>A0A9R0U369</accession>
<organism evidence="2 3">
    <name type="scientific">Triticum turgidum subsp. durum</name>
    <name type="common">Durum wheat</name>
    <name type="synonym">Triticum durum</name>
    <dbReference type="NCBI Taxonomy" id="4567"/>
    <lineage>
        <taxon>Eukaryota</taxon>
        <taxon>Viridiplantae</taxon>
        <taxon>Streptophyta</taxon>
        <taxon>Embryophyta</taxon>
        <taxon>Tracheophyta</taxon>
        <taxon>Spermatophyta</taxon>
        <taxon>Magnoliopsida</taxon>
        <taxon>Liliopsida</taxon>
        <taxon>Poales</taxon>
        <taxon>Poaceae</taxon>
        <taxon>BOP clade</taxon>
        <taxon>Pooideae</taxon>
        <taxon>Triticodae</taxon>
        <taxon>Triticeae</taxon>
        <taxon>Triticinae</taxon>
        <taxon>Triticum</taxon>
    </lineage>
</organism>
<evidence type="ECO:0000313" key="3">
    <source>
        <dbReference type="Proteomes" id="UP000324705"/>
    </source>
</evidence>
<feature type="compositionally biased region" description="Low complexity" evidence="1">
    <location>
        <begin position="22"/>
        <end position="35"/>
    </location>
</feature>